<keyword evidence="1" id="KW-0812">Transmembrane</keyword>
<proteinExistence type="predicted"/>
<name>A0A4R2NWT1_RHOAD</name>
<gene>
    <name evidence="2" type="ORF">EV656_10222</name>
</gene>
<keyword evidence="1" id="KW-0472">Membrane</keyword>
<accession>A0A4R2NWT1</accession>
<comment type="caution">
    <text evidence="2">The sequence shown here is derived from an EMBL/GenBank/DDBJ whole genome shotgun (WGS) entry which is preliminary data.</text>
</comment>
<keyword evidence="1" id="KW-1133">Transmembrane helix</keyword>
<dbReference type="Proteomes" id="UP000295733">
    <property type="component" value="Unassembled WGS sequence"/>
</dbReference>
<protein>
    <submittedName>
        <fullName evidence="2">Uncharacterized protein</fullName>
    </submittedName>
</protein>
<organism evidence="2 3">
    <name type="scientific">Rhodovulum adriaticum</name>
    <name type="common">Rhodopseudomonas adriatica</name>
    <dbReference type="NCBI Taxonomy" id="35804"/>
    <lineage>
        <taxon>Bacteria</taxon>
        <taxon>Pseudomonadati</taxon>
        <taxon>Pseudomonadota</taxon>
        <taxon>Alphaproteobacteria</taxon>
        <taxon>Rhodobacterales</taxon>
        <taxon>Paracoccaceae</taxon>
        <taxon>Rhodovulum</taxon>
    </lineage>
</organism>
<dbReference type="EMBL" id="SLXL01000002">
    <property type="protein sequence ID" value="TCP26061.1"/>
    <property type="molecule type" value="Genomic_DNA"/>
</dbReference>
<evidence type="ECO:0000256" key="1">
    <source>
        <dbReference type="SAM" id="Phobius"/>
    </source>
</evidence>
<evidence type="ECO:0000313" key="2">
    <source>
        <dbReference type="EMBL" id="TCP26061.1"/>
    </source>
</evidence>
<feature type="transmembrane region" description="Helical" evidence="1">
    <location>
        <begin position="31"/>
        <end position="51"/>
    </location>
</feature>
<evidence type="ECO:0000313" key="3">
    <source>
        <dbReference type="Proteomes" id="UP000295733"/>
    </source>
</evidence>
<feature type="transmembrane region" description="Helical" evidence="1">
    <location>
        <begin position="7"/>
        <end position="25"/>
    </location>
</feature>
<reference evidence="2 3" key="1">
    <citation type="submission" date="2019-03" db="EMBL/GenBank/DDBJ databases">
        <title>Genomic Encyclopedia of Type Strains, Phase IV (KMG-IV): sequencing the most valuable type-strain genomes for metagenomic binning, comparative biology and taxonomic classification.</title>
        <authorList>
            <person name="Goeker M."/>
        </authorList>
    </citation>
    <scope>NUCLEOTIDE SEQUENCE [LARGE SCALE GENOMIC DNA]</scope>
    <source>
        <strain evidence="2 3">DSM 2781</strain>
    </source>
</reference>
<keyword evidence="3" id="KW-1185">Reference proteome</keyword>
<dbReference type="AlphaFoldDB" id="A0A4R2NWT1"/>
<dbReference type="RefSeq" id="WP_132599546.1">
    <property type="nucleotide sequence ID" value="NZ_NRRP01000002.1"/>
</dbReference>
<sequence>MLIVKWFAWACFGTAGLFCLWAAGINASGPLVFVLPLLVSGVLMLALDLALTRLTEIRDALLSVRGSLTPALDDTCPDSDSPNGTGPARSIADLEAAITQAKGRQERSSEPHF</sequence>